<evidence type="ECO:0000313" key="3">
    <source>
        <dbReference type="Proteomes" id="UP000190230"/>
    </source>
</evidence>
<organism evidence="2 3">
    <name type="scientific">Salegentibacter holothuriorum</name>
    <dbReference type="NCBI Taxonomy" id="241145"/>
    <lineage>
        <taxon>Bacteria</taxon>
        <taxon>Pseudomonadati</taxon>
        <taxon>Bacteroidota</taxon>
        <taxon>Flavobacteriia</taxon>
        <taxon>Flavobacteriales</taxon>
        <taxon>Flavobacteriaceae</taxon>
        <taxon>Salegentibacter</taxon>
    </lineage>
</organism>
<feature type="transmembrane region" description="Helical" evidence="1">
    <location>
        <begin position="219"/>
        <end position="242"/>
    </location>
</feature>
<keyword evidence="3" id="KW-1185">Reference proteome</keyword>
<dbReference type="Pfam" id="PF11750">
    <property type="entry name" value="DUF3307"/>
    <property type="match status" value="1"/>
</dbReference>
<dbReference type="RefSeq" id="WP_079719060.1">
    <property type="nucleotide sequence ID" value="NZ_FUYY01000001.1"/>
</dbReference>
<protein>
    <recommendedName>
        <fullName evidence="4">DUF3307 domain-containing protein</fullName>
    </recommendedName>
</protein>
<reference evidence="3" key="1">
    <citation type="submission" date="2017-02" db="EMBL/GenBank/DDBJ databases">
        <authorList>
            <person name="Varghese N."/>
            <person name="Submissions S."/>
        </authorList>
    </citation>
    <scope>NUCLEOTIDE SEQUENCE [LARGE SCALE GENOMIC DNA]</scope>
    <source>
        <strain evidence="3">DSM 23405</strain>
    </source>
</reference>
<keyword evidence="1" id="KW-0472">Membrane</keyword>
<feature type="transmembrane region" description="Helical" evidence="1">
    <location>
        <begin position="90"/>
        <end position="108"/>
    </location>
</feature>
<evidence type="ECO:0000256" key="1">
    <source>
        <dbReference type="SAM" id="Phobius"/>
    </source>
</evidence>
<feature type="transmembrane region" description="Helical" evidence="1">
    <location>
        <begin position="179"/>
        <end position="199"/>
    </location>
</feature>
<name>A0A1T5ADB3_9FLAO</name>
<feature type="transmembrane region" description="Helical" evidence="1">
    <location>
        <begin position="39"/>
        <end position="56"/>
    </location>
</feature>
<feature type="transmembrane region" description="Helical" evidence="1">
    <location>
        <begin position="128"/>
        <end position="147"/>
    </location>
</feature>
<proteinExistence type="predicted"/>
<dbReference type="OrthoDB" id="8536716at2"/>
<dbReference type="AlphaFoldDB" id="A0A1T5ADB3"/>
<evidence type="ECO:0008006" key="4">
    <source>
        <dbReference type="Google" id="ProtNLM"/>
    </source>
</evidence>
<dbReference type="Proteomes" id="UP000190230">
    <property type="component" value="Unassembled WGS sequence"/>
</dbReference>
<dbReference type="STRING" id="241145.SAMN05660776_0441"/>
<feature type="transmembrane region" description="Helical" evidence="1">
    <location>
        <begin position="62"/>
        <end position="78"/>
    </location>
</feature>
<evidence type="ECO:0000313" key="2">
    <source>
        <dbReference type="EMBL" id="SKB32920.1"/>
    </source>
</evidence>
<dbReference type="EMBL" id="FUYY01000001">
    <property type="protein sequence ID" value="SKB32920.1"/>
    <property type="molecule type" value="Genomic_DNA"/>
</dbReference>
<sequence length="243" mass="28326">MEETILILLQLLLAHILTDFVLQPTKLVKQKREKKARSWFLYFHSFLAGSLTYLFLQEWHLWYIPIVISLSHFFIDLWKLQHKNDTLKLFLLDQLWHILIIVLVWLYLIEGFSELIPFFAKAFSSQQILVIAIGYLLVIFPTGFLIGKATRRWHNELEPKGESHSLEAAGRYIGIFERILVLTFILTNNFSAIGFLIAAKSILRFSDKTDASARKQTEYVLIGTLMSFAITILIGLLVRYFLF</sequence>
<keyword evidence="1" id="KW-0812">Transmembrane</keyword>
<keyword evidence="1" id="KW-1133">Transmembrane helix</keyword>
<dbReference type="InterPro" id="IPR021737">
    <property type="entry name" value="Phage_phiKZ_Orf197"/>
</dbReference>
<gene>
    <name evidence="2" type="ORF">SAMN05660776_0441</name>
</gene>
<accession>A0A1T5ADB3</accession>